<evidence type="ECO:0000256" key="1">
    <source>
        <dbReference type="ARBA" id="ARBA00010702"/>
    </source>
</evidence>
<feature type="binding site" evidence="3">
    <location>
        <position position="274"/>
    </location>
    <ligand>
        <name>Mg(2+)</name>
        <dbReference type="ChEBI" id="CHEBI:18420"/>
        <label>1</label>
    </ligand>
</feature>
<keyword evidence="2 4" id="KW-0378">Hydrolase</keyword>
<dbReference type="PANTHER" id="PTHR16222">
    <property type="entry name" value="ADP-RIBOSYLGLYCOHYDROLASE"/>
    <property type="match status" value="1"/>
</dbReference>
<dbReference type="GO" id="GO:0046872">
    <property type="term" value="F:metal ion binding"/>
    <property type="evidence" value="ECO:0007669"/>
    <property type="project" value="UniProtKB-KW"/>
</dbReference>
<dbReference type="Proteomes" id="UP000373449">
    <property type="component" value="Unassembled WGS sequence"/>
</dbReference>
<feature type="binding site" evidence="3">
    <location>
        <position position="67"/>
    </location>
    <ligand>
        <name>Mg(2+)</name>
        <dbReference type="ChEBI" id="CHEBI:18420"/>
        <label>1</label>
    </ligand>
</feature>
<evidence type="ECO:0000256" key="2">
    <source>
        <dbReference type="ARBA" id="ARBA00022801"/>
    </source>
</evidence>
<proteinExistence type="inferred from homology"/>
<reference evidence="4 5" key="1">
    <citation type="submission" date="2019-03" db="EMBL/GenBank/DDBJ databases">
        <authorList>
            <consortium name="Pathogen Informatics"/>
        </authorList>
    </citation>
    <scope>NUCLEOTIDE SEQUENCE [LARGE SCALE GENOMIC DNA]</scope>
    <source>
        <strain evidence="4 5">NCTC12282</strain>
    </source>
</reference>
<accession>A0A484ZPL1</accession>
<keyword evidence="3" id="KW-0460">Magnesium</keyword>
<organism evidence="4 5">
    <name type="scientific">Budvicia aquatica</name>
    <dbReference type="NCBI Taxonomy" id="82979"/>
    <lineage>
        <taxon>Bacteria</taxon>
        <taxon>Pseudomonadati</taxon>
        <taxon>Pseudomonadota</taxon>
        <taxon>Gammaproteobacteria</taxon>
        <taxon>Enterobacterales</taxon>
        <taxon>Budviciaceae</taxon>
        <taxon>Budvicia</taxon>
    </lineage>
</organism>
<feature type="binding site" evidence="3">
    <location>
        <position position="272"/>
    </location>
    <ligand>
        <name>Mg(2+)</name>
        <dbReference type="ChEBI" id="CHEBI:18420"/>
        <label>1</label>
    </ligand>
</feature>
<dbReference type="InterPro" id="IPR036705">
    <property type="entry name" value="Ribosyl_crysJ1_sf"/>
</dbReference>
<dbReference type="PANTHER" id="PTHR16222:SF24">
    <property type="entry name" value="ADP-RIBOSYLHYDROLASE ARH3"/>
    <property type="match status" value="1"/>
</dbReference>
<comment type="cofactor">
    <cofactor evidence="3">
        <name>Mg(2+)</name>
        <dbReference type="ChEBI" id="CHEBI:18420"/>
    </cofactor>
    <text evidence="3">Binds 2 magnesium ions per subunit.</text>
</comment>
<dbReference type="InterPro" id="IPR005502">
    <property type="entry name" value="Ribosyl_crysJ1"/>
</dbReference>
<dbReference type="EMBL" id="CAADJA010000002">
    <property type="protein sequence ID" value="VFS49938.1"/>
    <property type="molecule type" value="Genomic_DNA"/>
</dbReference>
<keyword evidence="3" id="KW-0479">Metal-binding</keyword>
<protein>
    <submittedName>
        <fullName evidence="4">ADP-ribosyl-[dinitrogen reductase] glycohydrolase</fullName>
        <ecNumber evidence="4">3.2.2.24</ecNumber>
    </submittedName>
</protein>
<feature type="binding site" evidence="3">
    <location>
        <position position="65"/>
    </location>
    <ligand>
        <name>Mg(2+)</name>
        <dbReference type="ChEBI" id="CHEBI:18420"/>
        <label>1</label>
    </ligand>
</feature>
<dbReference type="SUPFAM" id="SSF101478">
    <property type="entry name" value="ADP-ribosylglycohydrolase"/>
    <property type="match status" value="1"/>
</dbReference>
<gene>
    <name evidence="4" type="primary">draG</name>
    <name evidence="4" type="ORF">NCTC12282_04254</name>
</gene>
<dbReference type="InterPro" id="IPR050792">
    <property type="entry name" value="ADP-ribosylglycohydrolase"/>
</dbReference>
<evidence type="ECO:0000313" key="4">
    <source>
        <dbReference type="EMBL" id="VFS49938.1"/>
    </source>
</evidence>
<keyword evidence="4" id="KW-0326">Glycosidase</keyword>
<dbReference type="Pfam" id="PF03747">
    <property type="entry name" value="ADP_ribosyl_GH"/>
    <property type="match status" value="1"/>
</dbReference>
<dbReference type="Gene3D" id="1.10.4080.10">
    <property type="entry name" value="ADP-ribosylation/Crystallin J1"/>
    <property type="match status" value="1"/>
</dbReference>
<feature type="binding site" evidence="3">
    <location>
        <position position="275"/>
    </location>
    <ligand>
        <name>Mg(2+)</name>
        <dbReference type="ChEBI" id="CHEBI:18420"/>
        <label>1</label>
    </ligand>
</feature>
<name>A0A484ZPL1_9GAMM</name>
<sequence length="312" mass="34600">MENRSIGTSQYQIKSALYGLLIGDAVGVPYEFNDAKTLAKLDTIDMVPPKNFQRSHAGELPGTWSDDGAQMLCLFASLKACGKFDIYDIADRFVAWYDRGYMAINHRVFDVGIQTSRSLHEYKLSKNPYTSGLVVENGRGNGSLMRVLPVGLHSEYSNQQLIDYSHQQSLITHGDAVPQICCALYSLWVSSIINGLSIKHAYEHAVNTLTEHYQSRDDFLYQLEERVRPLDYALTGKGGGYVIDSLRSVRDVLLNTDNYRDAIINSILLGDDTDTTAAIAGGIAGLYYGYDAIPQPWVDLLAGKALVEELLV</sequence>
<feature type="binding site" evidence="3">
    <location>
        <position position="66"/>
    </location>
    <ligand>
        <name>Mg(2+)</name>
        <dbReference type="ChEBI" id="CHEBI:18420"/>
        <label>1</label>
    </ligand>
</feature>
<evidence type="ECO:0000313" key="5">
    <source>
        <dbReference type="Proteomes" id="UP000373449"/>
    </source>
</evidence>
<comment type="similarity">
    <text evidence="1">Belongs to the ADP-ribosylglycohydrolase family.</text>
</comment>
<dbReference type="EC" id="3.2.2.24" evidence="4"/>
<dbReference type="AlphaFoldDB" id="A0A484ZPL1"/>
<dbReference type="GO" id="GO:0047407">
    <property type="term" value="F:ADP-ribosyl-[dinitrogen reductase] hydrolase activity"/>
    <property type="evidence" value="ECO:0007669"/>
    <property type="project" value="UniProtKB-EC"/>
</dbReference>
<dbReference type="RefSeq" id="WP_029092772.1">
    <property type="nucleotide sequence ID" value="NZ_CAADJA010000002.1"/>
</dbReference>
<evidence type="ECO:0000256" key="3">
    <source>
        <dbReference type="PIRSR" id="PIRSR605502-1"/>
    </source>
</evidence>